<proteinExistence type="predicted"/>
<protein>
    <submittedName>
        <fullName evidence="1">Uncharacterized protein</fullName>
    </submittedName>
</protein>
<gene>
    <name evidence="1" type="ORF">D0Q65_18410</name>
</gene>
<dbReference type="EMBL" id="AAGGTI010000009">
    <property type="protein sequence ID" value="EBN7839886.1"/>
    <property type="molecule type" value="Genomic_DNA"/>
</dbReference>
<evidence type="ECO:0000313" key="1">
    <source>
        <dbReference type="EMBL" id="EBN7839886.1"/>
    </source>
</evidence>
<reference evidence="1" key="1">
    <citation type="submission" date="2018-08" db="EMBL/GenBank/DDBJ databases">
        <authorList>
            <consortium name="PulseNet: The National Subtyping Network for Foodborne Disease Surveillance"/>
            <person name="Tarr C.L."/>
            <person name="Trees E."/>
            <person name="Katz L.S."/>
            <person name="Carleton-Romer H.A."/>
            <person name="Stroika S."/>
            <person name="Kucerova Z."/>
            <person name="Roache K.F."/>
            <person name="Sabol A.L."/>
            <person name="Besser J."/>
            <person name="Gerner-Smidt P."/>
        </authorList>
    </citation>
    <scope>NUCLEOTIDE SEQUENCE</scope>
    <source>
        <strain evidence="1">PNUSAS050301</strain>
    </source>
</reference>
<dbReference type="AlphaFoldDB" id="A0A5T8TFD8"/>
<comment type="caution">
    <text evidence="1">The sequence shown here is derived from an EMBL/GenBank/DDBJ whole genome shotgun (WGS) entry which is preliminary data.</text>
</comment>
<accession>A0A5T8TFD8</accession>
<name>A0A5T8TFD8_SALER</name>
<sequence length="60" mass="7097">MFKLVISLINHRTGKTRKLESPRHYKHEEEARKAADKMKYICTNERGETTHECLVKIVEV</sequence>
<organism evidence="1">
    <name type="scientific">Salmonella enterica</name>
    <name type="common">Salmonella choleraesuis</name>
    <dbReference type="NCBI Taxonomy" id="28901"/>
    <lineage>
        <taxon>Bacteria</taxon>
        <taxon>Pseudomonadati</taxon>
        <taxon>Pseudomonadota</taxon>
        <taxon>Gammaproteobacteria</taxon>
        <taxon>Enterobacterales</taxon>
        <taxon>Enterobacteriaceae</taxon>
        <taxon>Salmonella</taxon>
    </lineage>
</organism>